<proteinExistence type="predicted"/>
<organism evidence="3 4">
    <name type="scientific">Amantichitinum ursilacus</name>
    <dbReference type="NCBI Taxonomy" id="857265"/>
    <lineage>
        <taxon>Bacteria</taxon>
        <taxon>Pseudomonadati</taxon>
        <taxon>Pseudomonadota</taxon>
        <taxon>Betaproteobacteria</taxon>
        <taxon>Neisseriales</taxon>
        <taxon>Chitinibacteraceae</taxon>
        <taxon>Amantichitinum</taxon>
    </lineage>
</organism>
<name>A0A0N0GMZ0_9NEIS</name>
<dbReference type="AlphaFoldDB" id="A0A0N0GMZ0"/>
<accession>A0A0N0GMZ0</accession>
<evidence type="ECO:0000313" key="4">
    <source>
        <dbReference type="Proteomes" id="UP000037939"/>
    </source>
</evidence>
<dbReference type="InterPro" id="IPR014914">
    <property type="entry name" value="RES_dom"/>
</dbReference>
<comment type="caution">
    <text evidence="3">The sequence shown here is derived from an EMBL/GenBank/DDBJ whole genome shotgun (WGS) entry which is preliminary data.</text>
</comment>
<sequence>MARPACLPWVFILTASAVVSNSSAAFKAWRSVETQREVAALALVDNDPDEQALLEALLDEHKPPVPPGAQKLHYLLSTPFRYPASPPNGTRFVRPGALGMLYAAEDKATAMAESGYWQFRFINASAGLRDTHITLQRTLFQVDVAGNAVDLRLPPFDAAPERWTQPDDYSATHDIGTGARENGDVDLILYSSVRDPAHGLCIAVVQMRAFKRNKPLASEEWHLTILADHVLFRRGRETVSFRFA</sequence>
<dbReference type="EMBL" id="LAQT01000010">
    <property type="protein sequence ID" value="KPC52112.1"/>
    <property type="molecule type" value="Genomic_DNA"/>
</dbReference>
<keyword evidence="1" id="KW-0732">Signal</keyword>
<dbReference type="PATRIC" id="fig|857265.3.peg.2813"/>
<keyword evidence="4" id="KW-1185">Reference proteome</keyword>
<gene>
    <name evidence="3" type="ORF">WG78_13670</name>
</gene>
<evidence type="ECO:0000313" key="3">
    <source>
        <dbReference type="EMBL" id="KPC52112.1"/>
    </source>
</evidence>
<reference evidence="3 4" key="1">
    <citation type="submission" date="2015-07" db="EMBL/GenBank/DDBJ databases">
        <title>Draft genome sequence of the Amantichitinum ursilacus IGB-41, a new chitin-degrading bacterium.</title>
        <authorList>
            <person name="Kirstahler P."/>
            <person name="Guenther M."/>
            <person name="Grumaz C."/>
            <person name="Rupp S."/>
            <person name="Zibek S."/>
            <person name="Sohn K."/>
        </authorList>
    </citation>
    <scope>NUCLEOTIDE SEQUENCE [LARGE SCALE GENOMIC DNA]</scope>
    <source>
        <strain evidence="3 4">IGB-41</strain>
    </source>
</reference>
<dbReference type="STRING" id="857265.WG78_13670"/>
<dbReference type="SMART" id="SM00953">
    <property type="entry name" value="RES"/>
    <property type="match status" value="1"/>
</dbReference>
<dbReference type="Pfam" id="PF08808">
    <property type="entry name" value="RES"/>
    <property type="match status" value="1"/>
</dbReference>
<dbReference type="Proteomes" id="UP000037939">
    <property type="component" value="Unassembled WGS sequence"/>
</dbReference>
<feature type="chain" id="PRO_5005849686" evidence="1">
    <location>
        <begin position="25"/>
        <end position="244"/>
    </location>
</feature>
<protein>
    <submittedName>
        <fullName evidence="3">RES domain protein</fullName>
    </submittedName>
</protein>
<feature type="domain" description="RES" evidence="2">
    <location>
        <begin position="79"/>
        <end position="217"/>
    </location>
</feature>
<evidence type="ECO:0000259" key="2">
    <source>
        <dbReference type="SMART" id="SM00953"/>
    </source>
</evidence>
<feature type="signal peptide" evidence="1">
    <location>
        <begin position="1"/>
        <end position="24"/>
    </location>
</feature>
<evidence type="ECO:0000256" key="1">
    <source>
        <dbReference type="SAM" id="SignalP"/>
    </source>
</evidence>